<dbReference type="Gene3D" id="3.30.70.580">
    <property type="entry name" value="Pseudouridine synthase I, catalytic domain, N-terminal subdomain"/>
    <property type="match status" value="1"/>
</dbReference>
<sequence>MRLDRFLSNAGIGSRKEVKKLIKCGRIKVNNKIIRHPAYYVNEEETVFLDDERVIPYHNVYIVMNKPEGFTCSKSEYEPNIFEFLIHPYLDKLHIAGRLDKDVEGLIIITNDGQFTHKVISPKSKVEKEYHVEVEGILTDKMINKVEKGIVLKNGMVFAPAKIKQLSDGMVSLVITEGKYHEVKYIIAAIGLVLKRMRRVRIGNLRLDEFNLKKGQWKEIPRKKALKALEGYDKSVYSE</sequence>
<name>A0ABX7S8S9_9BACT</name>
<dbReference type="PANTHER" id="PTHR47683:SF4">
    <property type="entry name" value="PSEUDOURIDINE SYNTHASE"/>
    <property type="match status" value="1"/>
</dbReference>
<dbReference type="Gene3D" id="3.10.290.10">
    <property type="entry name" value="RNA-binding S4 domain"/>
    <property type="match status" value="1"/>
</dbReference>
<dbReference type="InterPro" id="IPR006145">
    <property type="entry name" value="PsdUridine_synth_RsuA/RluA"/>
</dbReference>
<dbReference type="PANTHER" id="PTHR47683">
    <property type="entry name" value="PSEUDOURIDINE SYNTHASE FAMILY PROTEIN-RELATED"/>
    <property type="match status" value="1"/>
</dbReference>
<dbReference type="CDD" id="cd00165">
    <property type="entry name" value="S4"/>
    <property type="match status" value="1"/>
</dbReference>
<evidence type="ECO:0000313" key="5">
    <source>
        <dbReference type="Proteomes" id="UP000671862"/>
    </source>
</evidence>
<dbReference type="SMART" id="SM00363">
    <property type="entry name" value="S4"/>
    <property type="match status" value="1"/>
</dbReference>
<dbReference type="InterPro" id="IPR050343">
    <property type="entry name" value="RsuA_PseudoU_synthase"/>
</dbReference>
<dbReference type="InterPro" id="IPR002942">
    <property type="entry name" value="S4_RNA-bd"/>
</dbReference>
<feature type="domain" description="RNA-binding S4" evidence="3">
    <location>
        <begin position="1"/>
        <end position="59"/>
    </location>
</feature>
<gene>
    <name evidence="4" type="ORF">JYK00_01925</name>
</gene>
<dbReference type="InterPro" id="IPR000748">
    <property type="entry name" value="PsdUridine_synth_RsuA/RluB/E/F"/>
</dbReference>
<proteinExistence type="predicted"/>
<dbReference type="SUPFAM" id="SSF55174">
    <property type="entry name" value="Alpha-L RNA-binding motif"/>
    <property type="match status" value="1"/>
</dbReference>
<dbReference type="NCBIfam" id="TIGR00093">
    <property type="entry name" value="pseudouridine synthase"/>
    <property type="match status" value="1"/>
</dbReference>
<evidence type="ECO:0000256" key="1">
    <source>
        <dbReference type="ARBA" id="ARBA00023235"/>
    </source>
</evidence>
<dbReference type="PROSITE" id="PS50889">
    <property type="entry name" value="S4"/>
    <property type="match status" value="1"/>
</dbReference>
<dbReference type="Pfam" id="PF00849">
    <property type="entry name" value="PseudoU_synth_2"/>
    <property type="match status" value="1"/>
</dbReference>
<keyword evidence="5" id="KW-1185">Reference proteome</keyword>
<dbReference type="InterPro" id="IPR020094">
    <property type="entry name" value="TruA/RsuA/RluB/E/F_N"/>
</dbReference>
<evidence type="ECO:0000256" key="2">
    <source>
        <dbReference type="PROSITE-ProRule" id="PRU00182"/>
    </source>
</evidence>
<dbReference type="EMBL" id="CP071446">
    <property type="protein sequence ID" value="QTA38318.1"/>
    <property type="molecule type" value="Genomic_DNA"/>
</dbReference>
<accession>A0ABX7S8S9</accession>
<dbReference type="InterPro" id="IPR036986">
    <property type="entry name" value="S4_RNA-bd_sf"/>
</dbReference>
<dbReference type="Proteomes" id="UP000671862">
    <property type="component" value="Chromosome"/>
</dbReference>
<reference evidence="4 5" key="1">
    <citation type="submission" date="2021-03" db="EMBL/GenBank/DDBJ databases">
        <title>Thermosipho ferrireducens sp.nov., an anaerobic thermophilic iron-reducing bacterium isolated from a deep-sea hydrothermal sulfide deposits.</title>
        <authorList>
            <person name="Zeng X."/>
            <person name="Chen Y."/>
            <person name="Shao Z."/>
        </authorList>
    </citation>
    <scope>NUCLEOTIDE SEQUENCE [LARGE SCALE GENOMIC DNA]</scope>
    <source>
        <strain evidence="4 5">JL129W03</strain>
    </source>
</reference>
<dbReference type="Gene3D" id="3.30.70.1560">
    <property type="entry name" value="Alpha-L RNA-binding motif"/>
    <property type="match status" value="1"/>
</dbReference>
<dbReference type="InterPro" id="IPR042092">
    <property type="entry name" value="PsdUridine_s_RsuA/RluB/E/F_cat"/>
</dbReference>
<evidence type="ECO:0000259" key="3">
    <source>
        <dbReference type="SMART" id="SM00363"/>
    </source>
</evidence>
<organism evidence="4 5">
    <name type="scientific">Thermosipho ferrireducens</name>
    <dbReference type="NCBI Taxonomy" id="2571116"/>
    <lineage>
        <taxon>Bacteria</taxon>
        <taxon>Thermotogati</taxon>
        <taxon>Thermotogota</taxon>
        <taxon>Thermotogae</taxon>
        <taxon>Thermotogales</taxon>
        <taxon>Fervidobacteriaceae</taxon>
        <taxon>Thermosipho</taxon>
    </lineage>
</organism>
<dbReference type="Pfam" id="PF01479">
    <property type="entry name" value="S4"/>
    <property type="match status" value="1"/>
</dbReference>
<keyword evidence="2" id="KW-0694">RNA-binding</keyword>
<protein>
    <submittedName>
        <fullName evidence="4">rRNA pseudouridine synthase</fullName>
    </submittedName>
</protein>
<dbReference type="InterPro" id="IPR020103">
    <property type="entry name" value="PsdUridine_synth_cat_dom_sf"/>
</dbReference>
<dbReference type="SUPFAM" id="SSF55120">
    <property type="entry name" value="Pseudouridine synthase"/>
    <property type="match status" value="1"/>
</dbReference>
<evidence type="ECO:0000313" key="4">
    <source>
        <dbReference type="EMBL" id="QTA38318.1"/>
    </source>
</evidence>
<keyword evidence="1" id="KW-0413">Isomerase</keyword>
<dbReference type="RefSeq" id="WP_207567037.1">
    <property type="nucleotide sequence ID" value="NZ_CP071446.1"/>
</dbReference>